<gene>
    <name evidence="11" type="ORF">CTI11_20480</name>
</gene>
<dbReference type="GO" id="GO:0015740">
    <property type="term" value="P:C4-dicarboxylate transport"/>
    <property type="evidence" value="ECO:0007669"/>
    <property type="project" value="TreeGrafter"/>
</dbReference>
<sequence>MNLIERLVTGLCRAVLWTSTLVIFVILVCNTALRYASGASLQWANEVPELLFPWLVMSGVVLAAAHGAHITTSFLVEALPARVQRATAVLGWLAVAALYATLAWSTLNMLEIVHDERSQILGIPGSLTYGCVMVGMALLALLALQSAWRACVAGGGRASAGAADAADAASADAEPARPVAAAHW</sequence>
<dbReference type="GO" id="GO:0022857">
    <property type="term" value="F:transmembrane transporter activity"/>
    <property type="evidence" value="ECO:0007669"/>
    <property type="project" value="TreeGrafter"/>
</dbReference>
<evidence type="ECO:0000256" key="2">
    <source>
        <dbReference type="ARBA" id="ARBA00022448"/>
    </source>
</evidence>
<proteinExistence type="inferred from homology"/>
<dbReference type="InterPro" id="IPR055348">
    <property type="entry name" value="DctQ"/>
</dbReference>
<evidence type="ECO:0000256" key="3">
    <source>
        <dbReference type="ARBA" id="ARBA00022475"/>
    </source>
</evidence>
<comment type="subcellular location">
    <subcellularLocation>
        <location evidence="1">Cell inner membrane</location>
        <topology evidence="1">Multi-pass membrane protein</topology>
    </subcellularLocation>
</comment>
<feature type="transmembrane region" description="Helical" evidence="9">
    <location>
        <begin position="53"/>
        <end position="76"/>
    </location>
</feature>
<keyword evidence="7 9" id="KW-0472">Membrane</keyword>
<keyword evidence="2" id="KW-0813">Transport</keyword>
<dbReference type="PANTHER" id="PTHR35011">
    <property type="entry name" value="2,3-DIKETO-L-GULONATE TRAP TRANSPORTER SMALL PERMEASE PROTEIN YIAM"/>
    <property type="match status" value="1"/>
</dbReference>
<dbReference type="InterPro" id="IPR007387">
    <property type="entry name" value="TRAP_DctQ"/>
</dbReference>
<keyword evidence="4" id="KW-0997">Cell inner membrane</keyword>
<evidence type="ECO:0000256" key="9">
    <source>
        <dbReference type="SAM" id="Phobius"/>
    </source>
</evidence>
<evidence type="ECO:0000256" key="4">
    <source>
        <dbReference type="ARBA" id="ARBA00022519"/>
    </source>
</evidence>
<dbReference type="AlphaFoldDB" id="A0A2G7T3J7"/>
<dbReference type="EMBL" id="PEKC01000100">
    <property type="protein sequence ID" value="PII34478.1"/>
    <property type="molecule type" value="Genomic_DNA"/>
</dbReference>
<organism evidence="11">
    <name type="scientific">Chryseobacterium sp. B5</name>
    <dbReference type="NCBI Taxonomy" id="2050562"/>
    <lineage>
        <taxon>Bacteria</taxon>
        <taxon>Pseudomonadati</taxon>
        <taxon>Bacteroidota</taxon>
        <taxon>Flavobacteriia</taxon>
        <taxon>Flavobacteriales</taxon>
        <taxon>Weeksellaceae</taxon>
        <taxon>Chryseobacterium group</taxon>
        <taxon>Chryseobacterium</taxon>
    </lineage>
</organism>
<evidence type="ECO:0000256" key="6">
    <source>
        <dbReference type="ARBA" id="ARBA00022989"/>
    </source>
</evidence>
<evidence type="ECO:0000313" key="11">
    <source>
        <dbReference type="EMBL" id="PII34478.1"/>
    </source>
</evidence>
<evidence type="ECO:0000256" key="7">
    <source>
        <dbReference type="ARBA" id="ARBA00023136"/>
    </source>
</evidence>
<reference evidence="11" key="1">
    <citation type="submission" date="2017-10" db="EMBL/GenBank/DDBJ databases">
        <title>Chryseobacterium sp. B5 is a hydrocarbonoclastic and plant growth promoting bacterium.</title>
        <authorList>
            <person name="Thijs S."/>
            <person name="Gkorezis P."/>
            <person name="Van Hamme J."/>
        </authorList>
    </citation>
    <scope>NUCLEOTIDE SEQUENCE</scope>
    <source>
        <strain evidence="11">B5</strain>
    </source>
</reference>
<comment type="similarity">
    <text evidence="8">Belongs to the TRAP transporter small permease family.</text>
</comment>
<accession>A0A2G7T3J7</accession>
<protein>
    <submittedName>
        <fullName evidence="11">TRAP transporter small permease</fullName>
    </submittedName>
</protein>
<feature type="transmembrane region" description="Helical" evidence="9">
    <location>
        <begin position="88"/>
        <end position="107"/>
    </location>
</feature>
<evidence type="ECO:0000256" key="8">
    <source>
        <dbReference type="ARBA" id="ARBA00038436"/>
    </source>
</evidence>
<feature type="domain" description="Tripartite ATP-independent periplasmic transporters DctQ component" evidence="10">
    <location>
        <begin position="23"/>
        <end position="150"/>
    </location>
</feature>
<evidence type="ECO:0000256" key="1">
    <source>
        <dbReference type="ARBA" id="ARBA00004429"/>
    </source>
</evidence>
<evidence type="ECO:0000256" key="5">
    <source>
        <dbReference type="ARBA" id="ARBA00022692"/>
    </source>
</evidence>
<dbReference type="Pfam" id="PF04290">
    <property type="entry name" value="DctQ"/>
    <property type="match status" value="1"/>
</dbReference>
<comment type="caution">
    <text evidence="11">The sequence shown here is derived from an EMBL/GenBank/DDBJ whole genome shotgun (WGS) entry which is preliminary data.</text>
</comment>
<evidence type="ECO:0000259" key="10">
    <source>
        <dbReference type="Pfam" id="PF04290"/>
    </source>
</evidence>
<feature type="transmembrane region" description="Helical" evidence="9">
    <location>
        <begin position="12"/>
        <end position="33"/>
    </location>
</feature>
<keyword evidence="3" id="KW-1003">Cell membrane</keyword>
<dbReference type="PANTHER" id="PTHR35011:SF2">
    <property type="entry name" value="2,3-DIKETO-L-GULONATE TRAP TRANSPORTER SMALL PERMEASE PROTEIN YIAM"/>
    <property type="match status" value="1"/>
</dbReference>
<keyword evidence="6 9" id="KW-1133">Transmembrane helix</keyword>
<dbReference type="GO" id="GO:0005886">
    <property type="term" value="C:plasma membrane"/>
    <property type="evidence" value="ECO:0007669"/>
    <property type="project" value="UniProtKB-SubCell"/>
</dbReference>
<feature type="transmembrane region" description="Helical" evidence="9">
    <location>
        <begin position="127"/>
        <end position="144"/>
    </location>
</feature>
<keyword evidence="5 9" id="KW-0812">Transmembrane</keyword>
<name>A0A2G7T3J7_9FLAO</name>